<dbReference type="PATRIC" id="fig|1218508.4.peg.1674"/>
<organism evidence="6 7">
    <name type="scientific">Bombilactobacillus mellis</name>
    <dbReference type="NCBI Taxonomy" id="1218508"/>
    <lineage>
        <taxon>Bacteria</taxon>
        <taxon>Bacillati</taxon>
        <taxon>Bacillota</taxon>
        <taxon>Bacilli</taxon>
        <taxon>Lactobacillales</taxon>
        <taxon>Lactobacillaceae</taxon>
        <taxon>Bombilactobacillus</taxon>
    </lineage>
</organism>
<protein>
    <recommendedName>
        <fullName evidence="8">Sortase</fullName>
    </recommendedName>
</protein>
<dbReference type="OrthoDB" id="2328774at2"/>
<reference evidence="6 7" key="1">
    <citation type="submission" date="2014-12" db="EMBL/GenBank/DDBJ databases">
        <title>Comparative genomics of the lactic acid bacteria isolated from the honey bee gut.</title>
        <authorList>
            <person name="Ellegaard K.M."/>
            <person name="Tamarit D."/>
            <person name="Javelind E."/>
            <person name="Olofsson T."/>
            <person name="Andersson S.G."/>
            <person name="Vasquez A."/>
        </authorList>
    </citation>
    <scope>NUCLEOTIDE SEQUENCE [LARGE SCALE GENOMIC DNA]</scope>
    <source>
        <strain evidence="6 7">Hon2</strain>
    </source>
</reference>
<evidence type="ECO:0000256" key="2">
    <source>
        <dbReference type="ARBA" id="ARBA00022801"/>
    </source>
</evidence>
<proteinExistence type="predicted"/>
<dbReference type="Gene3D" id="2.40.260.10">
    <property type="entry name" value="Sortase"/>
    <property type="match status" value="1"/>
</dbReference>
<name>A0A0F4KQ31_9LACO</name>
<feature type="transmembrane region" description="Helical" evidence="5">
    <location>
        <begin position="27"/>
        <end position="44"/>
    </location>
</feature>
<dbReference type="CDD" id="cd06165">
    <property type="entry name" value="Sortase_A"/>
    <property type="match status" value="1"/>
</dbReference>
<evidence type="ECO:0000256" key="4">
    <source>
        <dbReference type="PIRSR" id="PIRSR605754-1"/>
    </source>
</evidence>
<dbReference type="InterPro" id="IPR023365">
    <property type="entry name" value="Sortase_dom-sf"/>
</dbReference>
<dbReference type="GO" id="GO:0008234">
    <property type="term" value="F:cysteine-type peptidase activity"/>
    <property type="evidence" value="ECO:0007669"/>
    <property type="project" value="UniProtKB-KW"/>
</dbReference>
<keyword evidence="7" id="KW-1185">Reference proteome</keyword>
<evidence type="ECO:0008006" key="8">
    <source>
        <dbReference type="Google" id="ProtNLM"/>
    </source>
</evidence>
<dbReference type="STRING" id="1218508.JG29_16270"/>
<comment type="caution">
    <text evidence="6">The sequence shown here is derived from an EMBL/GenBank/DDBJ whole genome shotgun (WGS) entry which is preliminary data.</text>
</comment>
<keyword evidence="5" id="KW-0812">Transmembrane</keyword>
<dbReference type="Proteomes" id="UP000033695">
    <property type="component" value="Unassembled WGS sequence"/>
</dbReference>
<dbReference type="GO" id="GO:0006508">
    <property type="term" value="P:proteolysis"/>
    <property type="evidence" value="ECO:0007669"/>
    <property type="project" value="UniProtKB-KW"/>
</dbReference>
<dbReference type="SUPFAM" id="SSF63817">
    <property type="entry name" value="Sortase"/>
    <property type="match status" value="1"/>
</dbReference>
<sequence>MNNQINKLYEYWQNLAPGKKKLIQRSFLIVSALVVILFALVTAYNSDNKNIMSSYAHDSAKSSIKAKKLKFKPQVYSSDIDNVHMITPYELQDYRQTALKRGYGDNYAGYVSVPQIGLYLPILNGVNMYTLALGAAAYYPNEVQIGGAGNYVLAGHNMNTSLNVLFSRVPNIRVAKNSIIILTDKKKNYYYHVTDKKLVRPYQPVIRGTITPTKKSVLYSDKNKKQVTLFTCNYNGTRRWVIVGQYDYEQHLNNIN</sequence>
<dbReference type="AlphaFoldDB" id="A0A0F4KQ31"/>
<keyword evidence="1" id="KW-0645">Protease</keyword>
<feature type="active site" description="Proton donor/acceptor" evidence="4">
    <location>
        <position position="156"/>
    </location>
</feature>
<dbReference type="HOGENOM" id="CLU_1084997_0_0_9"/>
<dbReference type="Pfam" id="PF04203">
    <property type="entry name" value="Sortase"/>
    <property type="match status" value="1"/>
</dbReference>
<dbReference type="EMBL" id="JXBZ01000015">
    <property type="protein sequence ID" value="KJY48109.1"/>
    <property type="molecule type" value="Genomic_DNA"/>
</dbReference>
<dbReference type="RefSeq" id="WP_045923531.1">
    <property type="nucleotide sequence ID" value="NZ_JBHTHW010000006.1"/>
</dbReference>
<evidence type="ECO:0000313" key="6">
    <source>
        <dbReference type="EMBL" id="KJY48109.1"/>
    </source>
</evidence>
<dbReference type="InterPro" id="IPR042007">
    <property type="entry name" value="Sortase_A"/>
</dbReference>
<gene>
    <name evidence="6" type="ORF">JG29_16270</name>
</gene>
<evidence type="ECO:0000256" key="1">
    <source>
        <dbReference type="ARBA" id="ARBA00022670"/>
    </source>
</evidence>
<keyword evidence="3" id="KW-0788">Thiol protease</keyword>
<evidence type="ECO:0000313" key="7">
    <source>
        <dbReference type="Proteomes" id="UP000033695"/>
    </source>
</evidence>
<accession>A0A0F4KQ31</accession>
<evidence type="ECO:0000256" key="3">
    <source>
        <dbReference type="ARBA" id="ARBA00022807"/>
    </source>
</evidence>
<feature type="active site" description="Acyl-thioester intermediate" evidence="4">
    <location>
        <position position="232"/>
    </location>
</feature>
<dbReference type="InterPro" id="IPR005754">
    <property type="entry name" value="Sortase"/>
</dbReference>
<keyword evidence="2" id="KW-0378">Hydrolase</keyword>
<keyword evidence="5" id="KW-0472">Membrane</keyword>
<keyword evidence="5" id="KW-1133">Transmembrane helix</keyword>
<evidence type="ECO:0000256" key="5">
    <source>
        <dbReference type="SAM" id="Phobius"/>
    </source>
</evidence>